<evidence type="ECO:0000256" key="2">
    <source>
        <dbReference type="SAM" id="Phobius"/>
    </source>
</evidence>
<proteinExistence type="predicted"/>
<keyword evidence="2" id="KW-1133">Transmembrane helix</keyword>
<evidence type="ECO:0000259" key="3">
    <source>
        <dbReference type="SMART" id="SM00894"/>
    </source>
</evidence>
<accession>A0ABS0DEY5</accession>
<dbReference type="SMART" id="SM00894">
    <property type="entry name" value="Excalibur"/>
    <property type="match status" value="1"/>
</dbReference>
<evidence type="ECO:0000313" key="4">
    <source>
        <dbReference type="EMBL" id="MBF6357036.1"/>
    </source>
</evidence>
<dbReference type="InterPro" id="IPR008613">
    <property type="entry name" value="Excalibur_Ca-bd_domain"/>
</dbReference>
<feature type="compositionally biased region" description="Low complexity" evidence="1">
    <location>
        <begin position="121"/>
        <end position="142"/>
    </location>
</feature>
<keyword evidence="2" id="KW-0812">Transmembrane</keyword>
<protein>
    <submittedName>
        <fullName evidence="4">Excalibur calcium-binding domain-containing protein</fullName>
    </submittedName>
</protein>
<feature type="compositionally biased region" description="Basic and acidic residues" evidence="1">
    <location>
        <begin position="243"/>
        <end position="254"/>
    </location>
</feature>
<feature type="domain" description="Excalibur calcium-binding" evidence="3">
    <location>
        <begin position="218"/>
        <end position="254"/>
    </location>
</feature>
<name>A0ABS0DEY5_9NOCA</name>
<keyword evidence="5" id="KW-1185">Reference proteome</keyword>
<evidence type="ECO:0000256" key="1">
    <source>
        <dbReference type="SAM" id="MobiDB-lite"/>
    </source>
</evidence>
<sequence length="254" mass="26380">MSPHNAYPYSEFDCPAAVSARTSARTTVLTECAARQCRHSPVGRSAAEDRGPADEDTAGQPAHHRPQRLLMAYQDRQAENRARARRTNRNSLIIVGAIIGLLCLCGGIGSVFGDDNDAEQPAPTTTRATPTTTRPTTTRAPTSVPMPLESVSPPAHSATDSAPAGPPVTHAPEPTPAPPVASVPEPERAPEPTAVPPPPAPEPEPTIAPPPPAPSNVYYKNCAAARAAGAAPLYAGEPGYRSGLDRDGDGVACE</sequence>
<evidence type="ECO:0000313" key="5">
    <source>
        <dbReference type="Proteomes" id="UP000707731"/>
    </source>
</evidence>
<keyword evidence="2" id="KW-0472">Membrane</keyword>
<dbReference type="Proteomes" id="UP000707731">
    <property type="component" value="Unassembled WGS sequence"/>
</dbReference>
<feature type="region of interest" description="Disordered" evidence="1">
    <location>
        <begin position="39"/>
        <end position="65"/>
    </location>
</feature>
<feature type="region of interest" description="Disordered" evidence="1">
    <location>
        <begin position="113"/>
        <end position="217"/>
    </location>
</feature>
<feature type="region of interest" description="Disordered" evidence="1">
    <location>
        <begin position="232"/>
        <end position="254"/>
    </location>
</feature>
<dbReference type="EMBL" id="JADLQN010000004">
    <property type="protein sequence ID" value="MBF6357036.1"/>
    <property type="molecule type" value="Genomic_DNA"/>
</dbReference>
<reference evidence="4 5" key="1">
    <citation type="submission" date="2020-10" db="EMBL/GenBank/DDBJ databases">
        <title>Identification of Nocardia species via Next-generation sequencing and recognition of intraspecies genetic diversity.</title>
        <authorList>
            <person name="Li P."/>
            <person name="Li P."/>
            <person name="Lu B."/>
        </authorList>
    </citation>
    <scope>NUCLEOTIDE SEQUENCE [LARGE SCALE GENOMIC DNA]</scope>
    <source>
        <strain evidence="4 5">BJ06-0143</strain>
    </source>
</reference>
<feature type="compositionally biased region" description="Pro residues" evidence="1">
    <location>
        <begin position="193"/>
        <end position="214"/>
    </location>
</feature>
<comment type="caution">
    <text evidence="4">The sequence shown here is derived from an EMBL/GenBank/DDBJ whole genome shotgun (WGS) entry which is preliminary data.</text>
</comment>
<gene>
    <name evidence="4" type="ORF">IU449_21235</name>
</gene>
<dbReference type="Pfam" id="PF05901">
    <property type="entry name" value="Excalibur"/>
    <property type="match status" value="1"/>
</dbReference>
<feature type="transmembrane region" description="Helical" evidence="2">
    <location>
        <begin position="91"/>
        <end position="112"/>
    </location>
</feature>
<organism evidence="4 5">
    <name type="scientific">Nocardia higoensis</name>
    <dbReference type="NCBI Taxonomy" id="228599"/>
    <lineage>
        <taxon>Bacteria</taxon>
        <taxon>Bacillati</taxon>
        <taxon>Actinomycetota</taxon>
        <taxon>Actinomycetes</taxon>
        <taxon>Mycobacteriales</taxon>
        <taxon>Nocardiaceae</taxon>
        <taxon>Nocardia</taxon>
    </lineage>
</organism>